<dbReference type="GO" id="GO:0006635">
    <property type="term" value="P:fatty acid beta-oxidation"/>
    <property type="evidence" value="ECO:0007669"/>
    <property type="project" value="InterPro"/>
</dbReference>
<name>A0A6G7WHT1_9LACT</name>
<dbReference type="GO" id="GO:0050660">
    <property type="term" value="F:flavin adenine dinucleotide binding"/>
    <property type="evidence" value="ECO:0007669"/>
    <property type="project" value="InterPro"/>
</dbReference>
<evidence type="ECO:0000259" key="7">
    <source>
        <dbReference type="Pfam" id="PF02770"/>
    </source>
</evidence>
<evidence type="ECO:0000256" key="3">
    <source>
        <dbReference type="ARBA" id="ARBA00022630"/>
    </source>
</evidence>
<dbReference type="PROSITE" id="PS00073">
    <property type="entry name" value="ACYL_COA_DH_2"/>
    <property type="match status" value="1"/>
</dbReference>
<comment type="cofactor">
    <cofactor evidence="1 5">
        <name>FAD</name>
        <dbReference type="ChEBI" id="CHEBI:57692"/>
    </cofactor>
</comment>
<feature type="domain" description="Acyl-CoA oxidase/dehydrogenase middle" evidence="7">
    <location>
        <begin position="143"/>
        <end position="236"/>
    </location>
</feature>
<keyword evidence="4 5" id="KW-0274">FAD</keyword>
<evidence type="ECO:0000313" key="10">
    <source>
        <dbReference type="Proteomes" id="UP000501830"/>
    </source>
</evidence>
<dbReference type="InterPro" id="IPR013786">
    <property type="entry name" value="AcylCoA_DH/ox_N"/>
</dbReference>
<dbReference type="AlphaFoldDB" id="A0A6G7WHT1"/>
<dbReference type="InterPro" id="IPR009100">
    <property type="entry name" value="AcylCoA_DH/oxidase_NM_dom_sf"/>
</dbReference>
<dbReference type="InterPro" id="IPR037069">
    <property type="entry name" value="AcylCoA_DH/ox_N_sf"/>
</dbReference>
<dbReference type="PANTHER" id="PTHR43188:SF1">
    <property type="entry name" value="ACYL-COA DEHYDROGENASE"/>
    <property type="match status" value="1"/>
</dbReference>
<evidence type="ECO:0000256" key="5">
    <source>
        <dbReference type="RuleBase" id="RU362125"/>
    </source>
</evidence>
<accession>A0A6G7WHT1</accession>
<dbReference type="Gene3D" id="1.20.140.10">
    <property type="entry name" value="Butyryl-CoA Dehydrogenase, subunit A, domain 3"/>
    <property type="match status" value="1"/>
</dbReference>
<feature type="domain" description="Acyl-CoA dehydrogenase/oxidase N-terminal" evidence="8">
    <location>
        <begin position="25"/>
        <end position="137"/>
    </location>
</feature>
<dbReference type="EMBL" id="CP049889">
    <property type="protein sequence ID" value="QIK51820.1"/>
    <property type="molecule type" value="Genomic_DNA"/>
</dbReference>
<keyword evidence="5" id="KW-0560">Oxidoreductase</keyword>
<protein>
    <submittedName>
        <fullName evidence="9">Glutaryl-CoA dehydrogenase</fullName>
    </submittedName>
</protein>
<dbReference type="InterPro" id="IPR006089">
    <property type="entry name" value="Acyl-CoA_DH_CS"/>
</dbReference>
<evidence type="ECO:0000259" key="6">
    <source>
        <dbReference type="Pfam" id="PF00441"/>
    </source>
</evidence>
<evidence type="ECO:0000313" key="9">
    <source>
        <dbReference type="EMBL" id="QIK51820.1"/>
    </source>
</evidence>
<dbReference type="InterPro" id="IPR006091">
    <property type="entry name" value="Acyl-CoA_Oxase/DH_mid-dom"/>
</dbReference>
<dbReference type="InterPro" id="IPR045008">
    <property type="entry name" value="ACX4-like"/>
</dbReference>
<keyword evidence="3 5" id="KW-0285">Flavoprotein</keyword>
<evidence type="ECO:0000256" key="4">
    <source>
        <dbReference type="ARBA" id="ARBA00022827"/>
    </source>
</evidence>
<dbReference type="InterPro" id="IPR009075">
    <property type="entry name" value="AcylCo_DH/oxidase_C"/>
</dbReference>
<dbReference type="Proteomes" id="UP000501830">
    <property type="component" value="Chromosome"/>
</dbReference>
<reference evidence="9 10" key="1">
    <citation type="journal article" date="2017" name="Int. J. Syst. Evol. Microbiol.">
        <title>Jeotgalibaca porci sp. nov. and Jeotgalibaca arthritidis sp. nov., isolated from pigs, and emended description of the genus Jeotgalibaca.</title>
        <authorList>
            <person name="Zamora L."/>
            <person name="Perez-Sancho M."/>
            <person name="Dominguez L."/>
            <person name="Fernandez-Garayzabal J.F."/>
            <person name="Vela A.I."/>
        </authorList>
    </citation>
    <scope>NUCLEOTIDE SEQUENCE [LARGE SCALE GENOMIC DNA]</scope>
    <source>
        <strain evidence="9 10">CCUG 69148</strain>
    </source>
</reference>
<feature type="domain" description="Acyl-CoA dehydrogenase/oxidase C-terminal" evidence="6">
    <location>
        <begin position="248"/>
        <end position="395"/>
    </location>
</feature>
<dbReference type="SUPFAM" id="SSF56645">
    <property type="entry name" value="Acyl-CoA dehydrogenase NM domain-like"/>
    <property type="match status" value="1"/>
</dbReference>
<proteinExistence type="inferred from homology"/>
<gene>
    <name evidence="9" type="ORF">G7058_07155</name>
</gene>
<dbReference type="PANTHER" id="PTHR43188">
    <property type="entry name" value="ACYL-COENZYME A OXIDASE"/>
    <property type="match status" value="1"/>
</dbReference>
<dbReference type="RefSeq" id="WP_166062879.1">
    <property type="nucleotide sequence ID" value="NZ_CP049889.1"/>
</dbReference>
<evidence type="ECO:0000259" key="8">
    <source>
        <dbReference type="Pfam" id="PF02771"/>
    </source>
</evidence>
<dbReference type="InterPro" id="IPR036250">
    <property type="entry name" value="AcylCo_DH-like_C"/>
</dbReference>
<comment type="similarity">
    <text evidence="2 5">Belongs to the acyl-CoA dehydrogenase family.</text>
</comment>
<dbReference type="KEGG" id="jpo:G7058_07155"/>
<evidence type="ECO:0000256" key="1">
    <source>
        <dbReference type="ARBA" id="ARBA00001974"/>
    </source>
</evidence>
<dbReference type="Pfam" id="PF02771">
    <property type="entry name" value="Acyl-CoA_dh_N"/>
    <property type="match status" value="1"/>
</dbReference>
<dbReference type="Gene3D" id="1.10.540.10">
    <property type="entry name" value="Acyl-CoA dehydrogenase/oxidase, N-terminal domain"/>
    <property type="match status" value="1"/>
</dbReference>
<dbReference type="SUPFAM" id="SSF47203">
    <property type="entry name" value="Acyl-CoA dehydrogenase C-terminal domain-like"/>
    <property type="match status" value="1"/>
</dbReference>
<dbReference type="GO" id="GO:0003995">
    <property type="term" value="F:acyl-CoA dehydrogenase activity"/>
    <property type="evidence" value="ECO:0007669"/>
    <property type="project" value="InterPro"/>
</dbReference>
<sequence length="401" mass="44604">MNAKIQTLKELYPEDLLGYSHKLTEGEVAVLSELRVSLEKHLRPVLTDFYERGTFPFDEFYKVVADVNFMNDDRIFEGRENKLKTSELFNAFLYLELARFDASIATFFTVHGGLCLNTILVGGSEEQINEFVPKLRSFEYQGCFGLTEPDHGSDIAGGLATSAKRVGDKWILNGEKRWIGGSDTADIIPIFARDTEDNKIKCFIVRKGAPGYKAEVIPHKGSLRMIHNGHITLDNVEVSEADRLPNIEGFKSVNDILTFTRADIAHLAMGVSAGSFIAAHKYVTEREQFGKKLASFQLVQEKLVRMQSNFVANLGYSVQLSHLQEEGDALMTNSALAKMHNSLNMRENVALGREICGGNGITLEADVMRFFLDAEAVYTYEGTHEINALIVGRAITGVGAF</sequence>
<dbReference type="Gene3D" id="2.40.110.10">
    <property type="entry name" value="Butyryl-CoA Dehydrogenase, subunit A, domain 2"/>
    <property type="match status" value="1"/>
</dbReference>
<dbReference type="InterPro" id="IPR046373">
    <property type="entry name" value="Acyl-CoA_Oxase/DH_mid-dom_sf"/>
</dbReference>
<evidence type="ECO:0000256" key="2">
    <source>
        <dbReference type="ARBA" id="ARBA00009347"/>
    </source>
</evidence>
<dbReference type="GeneID" id="94553057"/>
<dbReference type="Pfam" id="PF00441">
    <property type="entry name" value="Acyl-CoA_dh_1"/>
    <property type="match status" value="1"/>
</dbReference>
<dbReference type="Pfam" id="PF02770">
    <property type="entry name" value="Acyl-CoA_dh_M"/>
    <property type="match status" value="1"/>
</dbReference>
<keyword evidence="10" id="KW-1185">Reference proteome</keyword>
<organism evidence="9 10">
    <name type="scientific">Jeotgalibaca porci</name>
    <dbReference type="NCBI Taxonomy" id="1868793"/>
    <lineage>
        <taxon>Bacteria</taxon>
        <taxon>Bacillati</taxon>
        <taxon>Bacillota</taxon>
        <taxon>Bacilli</taxon>
        <taxon>Lactobacillales</taxon>
        <taxon>Carnobacteriaceae</taxon>
        <taxon>Jeotgalibaca</taxon>
    </lineage>
</organism>